<feature type="region of interest" description="Disordered" evidence="1">
    <location>
        <begin position="251"/>
        <end position="277"/>
    </location>
</feature>
<name>A0AAU9TYH8_EUPED</name>
<sequence>MHKLIEDFAVKCFNAFSEALKALKMHLLIFILLLCSFSTLTHSRPSHLQEENNSEIKDNEYESDESLEDEYAPEETEAAADEVPQTFNNRDGAIRSSEDQELTQDSRFPVNKHIDNDKDDLENFSENEVRKEVVKNNPNDASYQSERFSNVKEHPNYIYGTRNAAEFGETQLSHDSQKNRIEYRNVDQNSKQFTSDNYGDFLFKRFHNDMKKDNSDYIEDVNEEPHLKKQYNNRPLENKVARNYDDFSDRNRRQVQNFEEKPVTATNNNKNENSNLDSINENAILKNIKKLSEQDLEDLMNSLPEDKKALLKKIMDKREITKKAGAIEDSGSFDQSDTSKIEESYSENTNSISSLSSNSDTTETNKHIESSGGLNTKVSDTDSDSGKVGSKSGEISDTSTTEDLLEITDTVSKDEANINNNNKENIKNDNKREINGNYFTNENAPLDNSVVFDSKNSNDYQLRKDSSENEDWLETKNEELIAEPREASQDDPSDFASIEKLEDSFPNVNAYKDTDSELEPLIRIKRKELKHKVKKRDLPFLVNDNNLSFNGNFDSKGSENEENNELNSKESLYSQSDCLNKNLAEMEHNFRNNKKLRIQRALSSNNINKGSINETLKYNKNRTMEPLINENDSIPVYEMDTSQYKDVEAVQSLPQNSEER</sequence>
<keyword evidence="3" id="KW-1185">Reference proteome</keyword>
<comment type="caution">
    <text evidence="2">The sequence shown here is derived from an EMBL/GenBank/DDBJ whole genome shotgun (WGS) entry which is preliminary data.</text>
</comment>
<feature type="compositionally biased region" description="Acidic residues" evidence="1">
    <location>
        <begin position="61"/>
        <end position="80"/>
    </location>
</feature>
<evidence type="ECO:0000256" key="1">
    <source>
        <dbReference type="SAM" id="MobiDB-lite"/>
    </source>
</evidence>
<feature type="compositionally biased region" description="Low complexity" evidence="1">
    <location>
        <begin position="346"/>
        <end position="362"/>
    </location>
</feature>
<feature type="compositionally biased region" description="Basic and acidic residues" evidence="1">
    <location>
        <begin position="47"/>
        <end position="60"/>
    </location>
</feature>
<dbReference type="EMBL" id="CAKOGL010000008">
    <property type="protein sequence ID" value="CAH2089555.1"/>
    <property type="molecule type" value="Genomic_DNA"/>
</dbReference>
<reference evidence="2" key="1">
    <citation type="submission" date="2022-03" db="EMBL/GenBank/DDBJ databases">
        <authorList>
            <person name="Tunstrom K."/>
        </authorList>
    </citation>
    <scope>NUCLEOTIDE SEQUENCE</scope>
</reference>
<protein>
    <submittedName>
        <fullName evidence="2">Uncharacterized protein</fullName>
    </submittedName>
</protein>
<feature type="compositionally biased region" description="Basic and acidic residues" evidence="1">
    <location>
        <begin position="251"/>
        <end position="262"/>
    </location>
</feature>
<evidence type="ECO:0000313" key="2">
    <source>
        <dbReference type="EMBL" id="CAH2089555.1"/>
    </source>
</evidence>
<evidence type="ECO:0000313" key="3">
    <source>
        <dbReference type="Proteomes" id="UP001153954"/>
    </source>
</evidence>
<feature type="compositionally biased region" description="Low complexity" evidence="1">
    <location>
        <begin position="267"/>
        <end position="277"/>
    </location>
</feature>
<accession>A0AAU9TYH8</accession>
<gene>
    <name evidence="2" type="ORF">EEDITHA_LOCUS5599</name>
</gene>
<feature type="region of interest" description="Disordered" evidence="1">
    <location>
        <begin position="329"/>
        <end position="403"/>
    </location>
</feature>
<dbReference type="Proteomes" id="UP001153954">
    <property type="component" value="Unassembled WGS sequence"/>
</dbReference>
<feature type="region of interest" description="Disordered" evidence="1">
    <location>
        <begin position="44"/>
        <end position="143"/>
    </location>
</feature>
<organism evidence="2 3">
    <name type="scientific">Euphydryas editha</name>
    <name type="common">Edith's checkerspot</name>
    <dbReference type="NCBI Taxonomy" id="104508"/>
    <lineage>
        <taxon>Eukaryota</taxon>
        <taxon>Metazoa</taxon>
        <taxon>Ecdysozoa</taxon>
        <taxon>Arthropoda</taxon>
        <taxon>Hexapoda</taxon>
        <taxon>Insecta</taxon>
        <taxon>Pterygota</taxon>
        <taxon>Neoptera</taxon>
        <taxon>Endopterygota</taxon>
        <taxon>Lepidoptera</taxon>
        <taxon>Glossata</taxon>
        <taxon>Ditrysia</taxon>
        <taxon>Papilionoidea</taxon>
        <taxon>Nymphalidae</taxon>
        <taxon>Nymphalinae</taxon>
        <taxon>Euphydryas</taxon>
    </lineage>
</organism>
<proteinExistence type="predicted"/>
<dbReference type="AlphaFoldDB" id="A0AAU9TYH8"/>
<feature type="region of interest" description="Disordered" evidence="1">
    <location>
        <begin position="549"/>
        <end position="570"/>
    </location>
</feature>